<reference evidence="7" key="1">
    <citation type="submission" date="2020-01" db="EMBL/GenBank/DDBJ databases">
        <authorList>
            <person name="Meier V. D."/>
            <person name="Meier V D."/>
        </authorList>
    </citation>
    <scope>NUCLEOTIDE SEQUENCE</scope>
    <source>
        <strain evidence="7">HLG_WM_MAG_03</strain>
    </source>
</reference>
<dbReference type="PANTHER" id="PTHR36449:SF1">
    <property type="entry name" value="ACETYLTRANSFERASE"/>
    <property type="match status" value="1"/>
</dbReference>
<evidence type="ECO:0000259" key="6">
    <source>
        <dbReference type="Pfam" id="PF13673"/>
    </source>
</evidence>
<dbReference type="PANTHER" id="PTHR36449">
    <property type="entry name" value="ACETYLTRANSFERASE-RELATED"/>
    <property type="match status" value="1"/>
</dbReference>
<evidence type="ECO:0000256" key="5">
    <source>
        <dbReference type="ARBA" id="ARBA00049880"/>
    </source>
</evidence>
<gene>
    <name evidence="7" type="ORF">HELGO_WM67413</name>
</gene>
<name>A0A6S6U3B8_9BACT</name>
<dbReference type="InterPro" id="IPR016181">
    <property type="entry name" value="Acyl_CoA_acyltransferase"/>
</dbReference>
<dbReference type="EMBL" id="CACVAR010000421">
    <property type="protein sequence ID" value="CAA6827402.1"/>
    <property type="molecule type" value="Genomic_DNA"/>
</dbReference>
<keyword evidence="3 7" id="KW-0808">Transferase</keyword>
<proteinExistence type="predicted"/>
<dbReference type="GO" id="GO:0016747">
    <property type="term" value="F:acyltransferase activity, transferring groups other than amino-acyl groups"/>
    <property type="evidence" value="ECO:0007669"/>
    <property type="project" value="InterPro"/>
</dbReference>
<evidence type="ECO:0000256" key="3">
    <source>
        <dbReference type="ARBA" id="ARBA00022679"/>
    </source>
</evidence>
<feature type="domain" description="N-acetyltransferase" evidence="6">
    <location>
        <begin position="86"/>
        <end position="149"/>
    </location>
</feature>
<accession>A0A6S6U3B8</accession>
<protein>
    <submittedName>
        <fullName evidence="7">FIG001353: Acetyltransferase</fullName>
    </submittedName>
</protein>
<evidence type="ECO:0000256" key="2">
    <source>
        <dbReference type="ARBA" id="ARBA00022649"/>
    </source>
</evidence>
<evidence type="ECO:0000313" key="7">
    <source>
        <dbReference type="EMBL" id="CAA6827402.1"/>
    </source>
</evidence>
<keyword evidence="1" id="KW-0678">Repressor</keyword>
<dbReference type="Gene3D" id="3.40.630.30">
    <property type="match status" value="1"/>
</dbReference>
<sequence length="166" mass="18705">MQSVQLDKKRHDRKGFDCGVEALNNYLKLMANQQSSKDNSRTYVLENSTDKNQIIGFYTLTMTSIDLQALPHNLQKKHQNSNSAGLIARLAVDKRYAKQGHGAWLLIDSLKKLLEASDIVGFPIIVVDAKEGASDFYKQFGFVTFLDEENRLFITVADIKSSFDVS</sequence>
<dbReference type="Pfam" id="PF13673">
    <property type="entry name" value="Acetyltransf_10"/>
    <property type="match status" value="1"/>
</dbReference>
<organism evidence="7">
    <name type="scientific">uncultured Sulfurovum sp</name>
    <dbReference type="NCBI Taxonomy" id="269237"/>
    <lineage>
        <taxon>Bacteria</taxon>
        <taxon>Pseudomonadati</taxon>
        <taxon>Campylobacterota</taxon>
        <taxon>Epsilonproteobacteria</taxon>
        <taxon>Campylobacterales</taxon>
        <taxon>Sulfurovaceae</taxon>
        <taxon>Sulfurovum</taxon>
        <taxon>environmental samples</taxon>
    </lineage>
</organism>
<dbReference type="InterPro" id="IPR000182">
    <property type="entry name" value="GNAT_dom"/>
</dbReference>
<keyword evidence="4" id="KW-0012">Acyltransferase</keyword>
<comment type="catalytic activity">
    <reaction evidence="5">
        <text>glycyl-tRNA(Gly) + acetyl-CoA = N-acetylglycyl-tRNA(Gly) + CoA + H(+)</text>
        <dbReference type="Rhea" id="RHEA:81867"/>
        <dbReference type="Rhea" id="RHEA-COMP:9683"/>
        <dbReference type="Rhea" id="RHEA-COMP:19766"/>
        <dbReference type="ChEBI" id="CHEBI:15378"/>
        <dbReference type="ChEBI" id="CHEBI:57287"/>
        <dbReference type="ChEBI" id="CHEBI:57288"/>
        <dbReference type="ChEBI" id="CHEBI:78522"/>
        <dbReference type="ChEBI" id="CHEBI:232036"/>
    </reaction>
</comment>
<evidence type="ECO:0000256" key="4">
    <source>
        <dbReference type="ARBA" id="ARBA00023315"/>
    </source>
</evidence>
<dbReference type="SUPFAM" id="SSF55729">
    <property type="entry name" value="Acyl-CoA N-acyltransferases (Nat)"/>
    <property type="match status" value="1"/>
</dbReference>
<dbReference type="AlphaFoldDB" id="A0A6S6U3B8"/>
<evidence type="ECO:0000256" key="1">
    <source>
        <dbReference type="ARBA" id="ARBA00022491"/>
    </source>
</evidence>
<keyword evidence="2" id="KW-1277">Toxin-antitoxin system</keyword>